<dbReference type="Proteomes" id="UP000663887">
    <property type="component" value="Unassembled WGS sequence"/>
</dbReference>
<evidence type="ECO:0000313" key="3">
    <source>
        <dbReference type="Proteomes" id="UP000663842"/>
    </source>
</evidence>
<proteinExistence type="predicted"/>
<name>A0A819UAJ3_9BILA</name>
<evidence type="ECO:0000313" key="1">
    <source>
        <dbReference type="EMBL" id="CAF1990834.1"/>
    </source>
</evidence>
<accession>A0A819UAJ3</accession>
<sequence length="90" mass="10642">MDVSSYEAQFSGMVHYLSLEPLKLNYNDWFMLVMKLTKDDNSFREMSLSYSDEFNQNYLNYPESLFGKQFRLTSLTITDSLKDESVQIEL</sequence>
<dbReference type="EMBL" id="CAJNRG010000254">
    <property type="protein sequence ID" value="CAF1990834.1"/>
    <property type="molecule type" value="Genomic_DNA"/>
</dbReference>
<dbReference type="AlphaFoldDB" id="A0A819UAJ3"/>
<reference evidence="2" key="1">
    <citation type="submission" date="2021-02" db="EMBL/GenBank/DDBJ databases">
        <authorList>
            <person name="Nowell W R."/>
        </authorList>
    </citation>
    <scope>NUCLEOTIDE SEQUENCE</scope>
</reference>
<dbReference type="EMBL" id="CAJOBF010003331">
    <property type="protein sequence ID" value="CAF4085863.1"/>
    <property type="molecule type" value="Genomic_DNA"/>
</dbReference>
<evidence type="ECO:0000313" key="2">
    <source>
        <dbReference type="EMBL" id="CAF4085863.1"/>
    </source>
</evidence>
<comment type="caution">
    <text evidence="2">The sequence shown here is derived from an EMBL/GenBank/DDBJ whole genome shotgun (WGS) entry which is preliminary data.</text>
</comment>
<organism evidence="2 3">
    <name type="scientific">Rotaria magnacalcarata</name>
    <dbReference type="NCBI Taxonomy" id="392030"/>
    <lineage>
        <taxon>Eukaryota</taxon>
        <taxon>Metazoa</taxon>
        <taxon>Spiralia</taxon>
        <taxon>Gnathifera</taxon>
        <taxon>Rotifera</taxon>
        <taxon>Eurotatoria</taxon>
        <taxon>Bdelloidea</taxon>
        <taxon>Philodinida</taxon>
        <taxon>Philodinidae</taxon>
        <taxon>Rotaria</taxon>
    </lineage>
</organism>
<gene>
    <name evidence="2" type="ORF">UXM345_LOCUS21367</name>
    <name evidence="1" type="ORF">XDN619_LOCUS2847</name>
</gene>
<dbReference type="Proteomes" id="UP000663842">
    <property type="component" value="Unassembled WGS sequence"/>
</dbReference>
<protein>
    <submittedName>
        <fullName evidence="2">Uncharacterized protein</fullName>
    </submittedName>
</protein>